<dbReference type="AlphaFoldDB" id="Q7UDZ2"/>
<dbReference type="STRING" id="243090.RB11682"/>
<feature type="compositionally biased region" description="Polar residues" evidence="1">
    <location>
        <begin position="11"/>
        <end position="26"/>
    </location>
</feature>
<name>Q7UDZ2_RHOBA</name>
<dbReference type="EnsemblBacteria" id="CAD79263">
    <property type="protein sequence ID" value="CAD79263"/>
    <property type="gene ID" value="RB11682"/>
</dbReference>
<sequence>MLSRPYRATRVTASTHNLLQVSPQRESPTKEQNPRSNTRSESNRAH</sequence>
<evidence type="ECO:0000256" key="1">
    <source>
        <dbReference type="SAM" id="MobiDB-lite"/>
    </source>
</evidence>
<dbReference type="HOGENOM" id="CLU_3188295_0_0_0"/>
<dbReference type="Proteomes" id="UP000001025">
    <property type="component" value="Chromosome"/>
</dbReference>
<protein>
    <submittedName>
        <fullName evidence="2">Uncharacterized protein</fullName>
    </submittedName>
</protein>
<organism evidence="2 3">
    <name type="scientific">Rhodopirellula baltica (strain DSM 10527 / NCIMB 13988 / SH1)</name>
    <dbReference type="NCBI Taxonomy" id="243090"/>
    <lineage>
        <taxon>Bacteria</taxon>
        <taxon>Pseudomonadati</taxon>
        <taxon>Planctomycetota</taxon>
        <taxon>Planctomycetia</taxon>
        <taxon>Pirellulales</taxon>
        <taxon>Pirellulaceae</taxon>
        <taxon>Rhodopirellula</taxon>
    </lineage>
</organism>
<proteinExistence type="predicted"/>
<accession>Q7UDZ2</accession>
<gene>
    <name evidence="2" type="ordered locus">RB11682</name>
</gene>
<evidence type="ECO:0000313" key="3">
    <source>
        <dbReference type="Proteomes" id="UP000001025"/>
    </source>
</evidence>
<reference evidence="2 3" key="1">
    <citation type="journal article" date="2003" name="Proc. Natl. Acad. Sci. U.S.A.">
        <title>Complete genome sequence of the marine planctomycete Pirellula sp. strain 1.</title>
        <authorList>
            <person name="Gloeckner F.O."/>
            <person name="Kube M."/>
            <person name="Bauer M."/>
            <person name="Teeling H."/>
            <person name="Lombardot T."/>
            <person name="Ludwig W."/>
            <person name="Gade D."/>
            <person name="Beck A."/>
            <person name="Borzym K."/>
            <person name="Heitmann K."/>
            <person name="Rabus R."/>
            <person name="Schlesner H."/>
            <person name="Amann R."/>
            <person name="Reinhardt R."/>
        </authorList>
    </citation>
    <scope>NUCLEOTIDE SEQUENCE [LARGE SCALE GENOMIC DNA]</scope>
    <source>
        <strain evidence="3">DSM 10527 / NCIMB 13988 / SH1</strain>
    </source>
</reference>
<evidence type="ECO:0000313" key="2">
    <source>
        <dbReference type="EMBL" id="CAD79263.1"/>
    </source>
</evidence>
<dbReference type="InParanoid" id="Q7UDZ2"/>
<dbReference type="EMBL" id="BX294153">
    <property type="protein sequence ID" value="CAD79263.1"/>
    <property type="molecule type" value="Genomic_DNA"/>
</dbReference>
<feature type="region of interest" description="Disordered" evidence="1">
    <location>
        <begin position="1"/>
        <end position="46"/>
    </location>
</feature>
<dbReference type="KEGG" id="rba:RB11682"/>
<keyword evidence="3" id="KW-1185">Reference proteome</keyword>